<gene>
    <name evidence="1" type="ORF">GUJ93_ZPchr0001g30085</name>
</gene>
<proteinExistence type="predicted"/>
<sequence length="94" mass="10574">MVREAITAPAYAEHFQELVDWVEDHKAGRLRFVVINALPGGDGSWLASASLWPRLVAALDSDEQHVFKPVTAECLASRQQMLRELVSRLQFTLL</sequence>
<dbReference type="Proteomes" id="UP000729402">
    <property type="component" value="Unassembled WGS sequence"/>
</dbReference>
<organism evidence="1 2">
    <name type="scientific">Zizania palustris</name>
    <name type="common">Northern wild rice</name>
    <dbReference type="NCBI Taxonomy" id="103762"/>
    <lineage>
        <taxon>Eukaryota</taxon>
        <taxon>Viridiplantae</taxon>
        <taxon>Streptophyta</taxon>
        <taxon>Embryophyta</taxon>
        <taxon>Tracheophyta</taxon>
        <taxon>Spermatophyta</taxon>
        <taxon>Magnoliopsida</taxon>
        <taxon>Liliopsida</taxon>
        <taxon>Poales</taxon>
        <taxon>Poaceae</taxon>
        <taxon>BOP clade</taxon>
        <taxon>Oryzoideae</taxon>
        <taxon>Oryzeae</taxon>
        <taxon>Zizaniinae</taxon>
        <taxon>Zizania</taxon>
    </lineage>
</organism>
<protein>
    <submittedName>
        <fullName evidence="1">Uncharacterized protein</fullName>
    </submittedName>
</protein>
<accession>A0A8J5UZX7</accession>
<dbReference type="OrthoDB" id="586091at2759"/>
<keyword evidence="2" id="KW-1185">Reference proteome</keyword>
<name>A0A8J5UZX7_ZIZPA</name>
<reference evidence="1" key="1">
    <citation type="journal article" date="2021" name="bioRxiv">
        <title>Whole Genome Assembly and Annotation of Northern Wild Rice, Zizania palustris L., Supports a Whole Genome Duplication in the Zizania Genus.</title>
        <authorList>
            <person name="Haas M."/>
            <person name="Kono T."/>
            <person name="Macchietto M."/>
            <person name="Millas R."/>
            <person name="McGilp L."/>
            <person name="Shao M."/>
            <person name="Duquette J."/>
            <person name="Hirsch C.N."/>
            <person name="Kimball J."/>
        </authorList>
    </citation>
    <scope>NUCLEOTIDE SEQUENCE</scope>
    <source>
        <tissue evidence="1">Fresh leaf tissue</tissue>
    </source>
</reference>
<evidence type="ECO:0000313" key="2">
    <source>
        <dbReference type="Proteomes" id="UP000729402"/>
    </source>
</evidence>
<reference evidence="1" key="2">
    <citation type="submission" date="2021-02" db="EMBL/GenBank/DDBJ databases">
        <authorList>
            <person name="Kimball J.A."/>
            <person name="Haas M.W."/>
            <person name="Macchietto M."/>
            <person name="Kono T."/>
            <person name="Duquette J."/>
            <person name="Shao M."/>
        </authorList>
    </citation>
    <scope>NUCLEOTIDE SEQUENCE</scope>
    <source>
        <tissue evidence="1">Fresh leaf tissue</tissue>
    </source>
</reference>
<dbReference type="AlphaFoldDB" id="A0A8J5UZX7"/>
<dbReference type="EMBL" id="JAAALK010000288">
    <property type="protein sequence ID" value="KAG8052382.1"/>
    <property type="molecule type" value="Genomic_DNA"/>
</dbReference>
<comment type="caution">
    <text evidence="1">The sequence shown here is derived from an EMBL/GenBank/DDBJ whole genome shotgun (WGS) entry which is preliminary data.</text>
</comment>
<evidence type="ECO:0000313" key="1">
    <source>
        <dbReference type="EMBL" id="KAG8052382.1"/>
    </source>
</evidence>